<accession>A0ABS3Y6Q6</accession>
<dbReference type="Proteomes" id="UP000721954">
    <property type="component" value="Unassembled WGS sequence"/>
</dbReference>
<evidence type="ECO:0000256" key="1">
    <source>
        <dbReference type="SAM" id="MobiDB-lite"/>
    </source>
</evidence>
<gene>
    <name evidence="3" type="ORF">JW613_33545</name>
</gene>
<dbReference type="Pfam" id="PF07811">
    <property type="entry name" value="TadE"/>
    <property type="match status" value="1"/>
</dbReference>
<dbReference type="InterPro" id="IPR012495">
    <property type="entry name" value="TadE-like_dom"/>
</dbReference>
<organism evidence="3 4">
    <name type="scientific">Streptomyces smyrnaeus</name>
    <dbReference type="NCBI Taxonomy" id="1387713"/>
    <lineage>
        <taxon>Bacteria</taxon>
        <taxon>Bacillati</taxon>
        <taxon>Actinomycetota</taxon>
        <taxon>Actinomycetes</taxon>
        <taxon>Kitasatosporales</taxon>
        <taxon>Streptomycetaceae</taxon>
        <taxon>Streptomyces</taxon>
    </lineage>
</organism>
<protein>
    <submittedName>
        <fullName evidence="3">Pilus assembly protein</fullName>
    </submittedName>
</protein>
<sequence length="175" mass="17743">MAHHPVGHRPSGTVDKARGRPVSGLLARRGRAVRGAAGDRGSAAVEAALMTPTLVMLISLALAAGQVVRAGNEVDAAAKAAARAASISRSPAAAQRAAYAAAQDSLSGQVACESTQVRADTAALKVPVGQVAKVTVTVRCTVDYGDLLMPGVPGSKTLTGSFASTVDRFRQRTVS</sequence>
<proteinExistence type="predicted"/>
<evidence type="ECO:0000313" key="3">
    <source>
        <dbReference type="EMBL" id="MBO8203168.1"/>
    </source>
</evidence>
<keyword evidence="4" id="KW-1185">Reference proteome</keyword>
<evidence type="ECO:0000259" key="2">
    <source>
        <dbReference type="Pfam" id="PF07811"/>
    </source>
</evidence>
<feature type="region of interest" description="Disordered" evidence="1">
    <location>
        <begin position="1"/>
        <end position="21"/>
    </location>
</feature>
<reference evidence="3 4" key="1">
    <citation type="submission" date="2021-02" db="EMBL/GenBank/DDBJ databases">
        <title>Streptomyces spirodelae sp. nov., isolated from duckweed.</title>
        <authorList>
            <person name="Saimee Y."/>
            <person name="Duangmal K."/>
        </authorList>
    </citation>
    <scope>NUCLEOTIDE SEQUENCE [LARGE SCALE GENOMIC DNA]</scope>
    <source>
        <strain evidence="3 4">DSM 42105</strain>
    </source>
</reference>
<comment type="caution">
    <text evidence="3">The sequence shown here is derived from an EMBL/GenBank/DDBJ whole genome shotgun (WGS) entry which is preliminary data.</text>
</comment>
<feature type="domain" description="TadE-like" evidence="2">
    <location>
        <begin position="41"/>
        <end position="83"/>
    </location>
</feature>
<evidence type="ECO:0000313" key="4">
    <source>
        <dbReference type="Proteomes" id="UP000721954"/>
    </source>
</evidence>
<name>A0ABS3Y6Q6_9ACTN</name>
<dbReference type="EMBL" id="JAFFZM010000035">
    <property type="protein sequence ID" value="MBO8203168.1"/>
    <property type="molecule type" value="Genomic_DNA"/>
</dbReference>